<feature type="transmembrane region" description="Helical" evidence="6">
    <location>
        <begin position="85"/>
        <end position="105"/>
    </location>
</feature>
<protein>
    <submittedName>
        <fullName evidence="7">ABC transport system permease protein</fullName>
    </submittedName>
</protein>
<evidence type="ECO:0000313" key="7">
    <source>
        <dbReference type="EMBL" id="MDQ0274472.1"/>
    </source>
</evidence>
<dbReference type="PANTHER" id="PTHR32196">
    <property type="entry name" value="ABC TRANSPORTER PERMEASE PROTEIN YPHD-RELATED-RELATED"/>
    <property type="match status" value="1"/>
</dbReference>
<comment type="subcellular location">
    <subcellularLocation>
        <location evidence="1">Cell membrane</location>
        <topology evidence="1">Multi-pass membrane protein</topology>
    </subcellularLocation>
</comment>
<evidence type="ECO:0000256" key="6">
    <source>
        <dbReference type="SAM" id="Phobius"/>
    </source>
</evidence>
<evidence type="ECO:0000256" key="4">
    <source>
        <dbReference type="ARBA" id="ARBA00022989"/>
    </source>
</evidence>
<dbReference type="EMBL" id="JAUSTN010000002">
    <property type="protein sequence ID" value="MDQ0274472.1"/>
    <property type="molecule type" value="Genomic_DNA"/>
</dbReference>
<gene>
    <name evidence="7" type="ORF">J2S72_000480</name>
</gene>
<dbReference type="CDD" id="cd06574">
    <property type="entry name" value="TM_PBP1_branched-chain-AA_like"/>
    <property type="match status" value="1"/>
</dbReference>
<evidence type="ECO:0000256" key="2">
    <source>
        <dbReference type="ARBA" id="ARBA00022475"/>
    </source>
</evidence>
<feature type="transmembrane region" description="Helical" evidence="6">
    <location>
        <begin position="171"/>
        <end position="189"/>
    </location>
</feature>
<dbReference type="PANTHER" id="PTHR32196:SF69">
    <property type="entry name" value="BRANCHED-CHAIN AMINO ACID TRANSPORT SYSTEM, PERMEASE PROTEIN"/>
    <property type="match status" value="1"/>
</dbReference>
<feature type="transmembrane region" description="Helical" evidence="6">
    <location>
        <begin position="12"/>
        <end position="31"/>
    </location>
</feature>
<feature type="transmembrane region" description="Helical" evidence="6">
    <location>
        <begin position="256"/>
        <end position="275"/>
    </location>
</feature>
<comment type="caution">
    <text evidence="7">The sequence shown here is derived from an EMBL/GenBank/DDBJ whole genome shotgun (WGS) entry which is preliminary data.</text>
</comment>
<evidence type="ECO:0000256" key="5">
    <source>
        <dbReference type="ARBA" id="ARBA00023136"/>
    </source>
</evidence>
<proteinExistence type="predicted"/>
<keyword evidence="2" id="KW-1003">Cell membrane</keyword>
<dbReference type="InterPro" id="IPR001851">
    <property type="entry name" value="ABC_transp_permease"/>
</dbReference>
<feature type="transmembrane region" description="Helical" evidence="6">
    <location>
        <begin position="57"/>
        <end position="78"/>
    </location>
</feature>
<keyword evidence="4 6" id="KW-1133">Transmembrane helix</keyword>
<evidence type="ECO:0000256" key="3">
    <source>
        <dbReference type="ARBA" id="ARBA00022692"/>
    </source>
</evidence>
<keyword evidence="3 6" id="KW-0812">Transmembrane</keyword>
<name>A0ABU0AT77_9FIRM</name>
<sequence length="293" mass="31464">MNILLESIESGLIFSILALGIMISFKILDIADLSVEGTFPLGAFVLAKILTSGLNPIVGMISASLAGGLAGFLTYVIYKKIKVDAILAGILTMTILITVNLRIMNTNNVPLLKEKSIFDLPVPKIVILISIVLITKILLDLFLKTEKGYLLLVTGDNESLVKALGKNPDKYTMLGLVLSNALIGLAGSLQGQYAGFADSTMGQTMIVQGLASIIIGDTIMKSSGKLKRTTRAIIGTLIYRIIYGLAIDYGVNPQDLKGITAIIVIVFIIYNNSLARGGKFLKGLKRNKEMENA</sequence>
<feature type="transmembrane region" description="Helical" evidence="6">
    <location>
        <begin position="125"/>
        <end position="143"/>
    </location>
</feature>
<dbReference type="Pfam" id="PF02653">
    <property type="entry name" value="BPD_transp_2"/>
    <property type="match status" value="1"/>
</dbReference>
<accession>A0ABU0AT77</accession>
<evidence type="ECO:0000256" key="1">
    <source>
        <dbReference type="ARBA" id="ARBA00004651"/>
    </source>
</evidence>
<organism evidence="7 8">
    <name type="scientific">Peptoniphilus koenoeneniae</name>
    <dbReference type="NCBI Taxonomy" id="507751"/>
    <lineage>
        <taxon>Bacteria</taxon>
        <taxon>Bacillati</taxon>
        <taxon>Bacillota</taxon>
        <taxon>Tissierellia</taxon>
        <taxon>Tissierellales</taxon>
        <taxon>Peptoniphilaceae</taxon>
        <taxon>Peptoniphilus</taxon>
    </lineage>
</organism>
<keyword evidence="5 6" id="KW-0472">Membrane</keyword>
<reference evidence="7 8" key="1">
    <citation type="submission" date="2023-07" db="EMBL/GenBank/DDBJ databases">
        <title>Genomic Encyclopedia of Type Strains, Phase IV (KMG-IV): sequencing the most valuable type-strain genomes for metagenomic binning, comparative biology and taxonomic classification.</title>
        <authorList>
            <person name="Goeker M."/>
        </authorList>
    </citation>
    <scope>NUCLEOTIDE SEQUENCE [LARGE SCALE GENOMIC DNA]</scope>
    <source>
        <strain evidence="7 8">DSM 22616</strain>
    </source>
</reference>
<evidence type="ECO:0000313" key="8">
    <source>
        <dbReference type="Proteomes" id="UP001236559"/>
    </source>
</evidence>
<keyword evidence="8" id="KW-1185">Reference proteome</keyword>
<dbReference type="Proteomes" id="UP001236559">
    <property type="component" value="Unassembled WGS sequence"/>
</dbReference>